<name>A0A7C9A5Z2_OPUST</name>
<sequence>MLMVIYNPPLTMPTKQDIHQLVRRAATRTIRRGLFQQIPNLSADIGIIISMPIFVCHAFIITKIKYMQYLFLRHTSVDLLSINHPCSQTFLLHLTLVNLFFHSPICHKPISIYRLLLAVPPSPVYSLKIICWVPRAINNYYTIGSKEIYPQSPSSG</sequence>
<evidence type="ECO:0000313" key="2">
    <source>
        <dbReference type="EMBL" id="MBA4660398.1"/>
    </source>
</evidence>
<keyword evidence="1" id="KW-0812">Transmembrane</keyword>
<evidence type="ECO:0000256" key="1">
    <source>
        <dbReference type="SAM" id="Phobius"/>
    </source>
</evidence>
<dbReference type="AlphaFoldDB" id="A0A7C9A5Z2"/>
<keyword evidence="1" id="KW-1133">Transmembrane helix</keyword>
<reference evidence="2" key="1">
    <citation type="journal article" date="2013" name="J. Plant Res.">
        <title>Effect of fungi and light on seed germination of three Opuntia species from semiarid lands of central Mexico.</title>
        <authorList>
            <person name="Delgado-Sanchez P."/>
            <person name="Jimenez-Bremont J.F."/>
            <person name="Guerrero-Gonzalez Mde L."/>
            <person name="Flores J."/>
        </authorList>
    </citation>
    <scope>NUCLEOTIDE SEQUENCE</scope>
    <source>
        <tissue evidence="2">Cladode</tissue>
    </source>
</reference>
<reference evidence="2" key="2">
    <citation type="submission" date="2020-07" db="EMBL/GenBank/DDBJ databases">
        <authorList>
            <person name="Vera ALvarez R."/>
            <person name="Arias-Moreno D.M."/>
            <person name="Jimenez-Jacinto V."/>
            <person name="Jimenez-Bremont J.F."/>
            <person name="Swaminathan K."/>
            <person name="Moose S.P."/>
            <person name="Guerrero-Gonzalez M.L."/>
            <person name="Marino-Ramirez L."/>
            <person name="Landsman D."/>
            <person name="Rodriguez-Kessler M."/>
            <person name="Delgado-Sanchez P."/>
        </authorList>
    </citation>
    <scope>NUCLEOTIDE SEQUENCE</scope>
    <source>
        <tissue evidence="2">Cladode</tissue>
    </source>
</reference>
<feature type="transmembrane region" description="Helical" evidence="1">
    <location>
        <begin position="45"/>
        <end position="64"/>
    </location>
</feature>
<organism evidence="2">
    <name type="scientific">Opuntia streptacantha</name>
    <name type="common">Prickly pear cactus</name>
    <name type="synonym">Opuntia cardona</name>
    <dbReference type="NCBI Taxonomy" id="393608"/>
    <lineage>
        <taxon>Eukaryota</taxon>
        <taxon>Viridiplantae</taxon>
        <taxon>Streptophyta</taxon>
        <taxon>Embryophyta</taxon>
        <taxon>Tracheophyta</taxon>
        <taxon>Spermatophyta</taxon>
        <taxon>Magnoliopsida</taxon>
        <taxon>eudicotyledons</taxon>
        <taxon>Gunneridae</taxon>
        <taxon>Pentapetalae</taxon>
        <taxon>Caryophyllales</taxon>
        <taxon>Cactineae</taxon>
        <taxon>Cactaceae</taxon>
        <taxon>Opuntioideae</taxon>
        <taxon>Opuntia</taxon>
    </lineage>
</organism>
<protein>
    <submittedName>
        <fullName evidence="2">Uncharacterized protein</fullName>
    </submittedName>
</protein>
<dbReference type="EMBL" id="GISG01207783">
    <property type="protein sequence ID" value="MBA4660398.1"/>
    <property type="molecule type" value="Transcribed_RNA"/>
</dbReference>
<proteinExistence type="predicted"/>
<accession>A0A7C9A5Z2</accession>
<keyword evidence="1" id="KW-0472">Membrane</keyword>